<name>A0ABR5NNQ5_9GAMM</name>
<dbReference type="Proteomes" id="UP000050902">
    <property type="component" value="Unassembled WGS sequence"/>
</dbReference>
<dbReference type="Gene3D" id="3.40.50.300">
    <property type="entry name" value="P-loop containing nucleotide triphosphate hydrolases"/>
    <property type="match status" value="1"/>
</dbReference>
<dbReference type="InterPro" id="IPR027417">
    <property type="entry name" value="P-loop_NTPase"/>
</dbReference>
<dbReference type="PANTHER" id="PTHR39206:SF1">
    <property type="entry name" value="SLL8004 PROTEIN"/>
    <property type="match status" value="1"/>
</dbReference>
<dbReference type="PANTHER" id="PTHR39206">
    <property type="entry name" value="SLL8004 PROTEIN"/>
    <property type="match status" value="1"/>
</dbReference>
<keyword evidence="2" id="KW-1185">Reference proteome</keyword>
<evidence type="ECO:0000313" key="2">
    <source>
        <dbReference type="Proteomes" id="UP000050902"/>
    </source>
</evidence>
<proteinExistence type="predicted"/>
<evidence type="ECO:0000313" key="1">
    <source>
        <dbReference type="EMBL" id="KRG60359.1"/>
    </source>
</evidence>
<dbReference type="RefSeq" id="WP_055769445.1">
    <property type="nucleotide sequence ID" value="NZ_LDJG01000003.1"/>
</dbReference>
<protein>
    <recommendedName>
        <fullName evidence="3">UDP-N-acetylglucosamine kinase</fullName>
    </recommendedName>
</protein>
<dbReference type="SUPFAM" id="SSF52540">
    <property type="entry name" value="P-loop containing nucleoside triphosphate hydrolases"/>
    <property type="match status" value="1"/>
</dbReference>
<organism evidence="1 2">
    <name type="scientific">Stenotrophomonas nitritireducens</name>
    <dbReference type="NCBI Taxonomy" id="83617"/>
    <lineage>
        <taxon>Bacteria</taxon>
        <taxon>Pseudomonadati</taxon>
        <taxon>Pseudomonadota</taxon>
        <taxon>Gammaproteobacteria</taxon>
        <taxon>Lysobacterales</taxon>
        <taxon>Lysobacteraceae</taxon>
        <taxon>Stenotrophomonas</taxon>
    </lineage>
</organism>
<comment type="caution">
    <text evidence="1">The sequence shown here is derived from an EMBL/GenBank/DDBJ whole genome shotgun (WGS) entry which is preliminary data.</text>
</comment>
<dbReference type="EMBL" id="LDJG01000003">
    <property type="protein sequence ID" value="KRG60359.1"/>
    <property type="molecule type" value="Genomic_DNA"/>
</dbReference>
<evidence type="ECO:0008006" key="3">
    <source>
        <dbReference type="Google" id="ProtNLM"/>
    </source>
</evidence>
<gene>
    <name evidence="1" type="ORF">ABB22_03130</name>
</gene>
<sequence>MAKILVLAGVNGAGKSSLLGTMLAEDGATWFNPDAFTRRLVEGGWPLEEANASAWQEGTRRLRSALAGDLDYAFETTLGANTIPALLREACTRHEVGIWFCGLESVELHLQRVAARVARGGHDIPEGKIRQRFDSSRLNLIELLPHLATLHVYDNSLPADADADGRAEPLLVLEVERGRILCPATQEEFAQVPEWAKPIVWAALKAFPVAEE</sequence>
<accession>A0ABR5NNQ5</accession>
<reference evidence="1 2" key="1">
    <citation type="submission" date="2015-05" db="EMBL/GenBank/DDBJ databases">
        <title>Genome sequencing and analysis of members of genus Stenotrophomonas.</title>
        <authorList>
            <person name="Patil P.P."/>
            <person name="Midha S."/>
            <person name="Patil P.B."/>
        </authorList>
    </citation>
    <scope>NUCLEOTIDE SEQUENCE [LARGE SCALE GENOMIC DNA]</scope>
    <source>
        <strain evidence="1 2">DSM 12575</strain>
    </source>
</reference>